<evidence type="ECO:0000259" key="3">
    <source>
        <dbReference type="PROSITE" id="PS50878"/>
    </source>
</evidence>
<dbReference type="InterPro" id="IPR036691">
    <property type="entry name" value="Endo/exonu/phosph_ase_sf"/>
</dbReference>
<sequence>MQNPEMPSEARETNDNTNVQDENILETPDVVNGQSVRKWSDIVAGRDATQKPTDRAPGNRDPDWAAGINDEMMKSAYNALLERQTAKPGPNATRTTLNLDLARDAVGLYQKTGIILFTAEEAPSRDRIVDWVQRSIVQDRQLQVQYVRELAKKHFILVMATTQDKDSLLNNPPRYMYGKAVMLSKWSPDYNYREAAKANNQERPGQFARYSHSQSSLGRAHHTGDKILDDNSSEEEESKDHETNDIGVQFPSQRDNVAPQNGREPEKRVADNEHHMRRIIRKFLKKPENQNAIILLQELKVQDKEKLEASLAAILPGAHMQVDYTVTGRGGAAIIVPASYQISNVGNSGTGNAVWMQVKTPNDNINVMSIHAPNTREDRTQFWDQLSLKIQGDKWILGGDYNMVELWDDCRGKLALIAGAESRVWKSFAQEHGLVDAYICAVKRTGGCFTRHAFCGQRYDQSRLDRFYLSQAGDWNYMIKEVQHFSDQTISDHIPISLTCQLRPPQTEKWQSKSYHKMDARLLHNGEVMSKAKNVWEDHPDDCGNPQRKWNLAIIRLRKLMKDEARKQKDMDRQGLDQKMELHNLRCLAQEQTTEDHKLRIGELQHEIRVLEHNEARVWRVRSKARWLREGEAPNRYFYAQMRAKHSRESIKKLELDDGSTITDREDIMAEVQRFTKNLYTRQQDTPQTLQAREEALRHLTKSVTQHQDRQINIKPPEDEIDKVAKLMKNDKSPGLDGFTTEMLMTCWPFIRGDCIAMIHHFWDQGELLRDTRTAVIKLIPKNEFKELLKNWRPLSLMTLSYKLIAKIMAERLQKFFPQLVDPQQTGFIHGRSITNNLLTLKLGTDWARITNQKYMFIKLDFVKAYDRIEHSFLLATLETLGFSEESVTLFRGVTTRGMSKVHINQDFTERFSMQRGVRQGCPLAPYLFTLCTQVMMDMLNANLRQGTIQGLSIGDGQTILHQLFADDTGLFLEMNRQSFNTTMETLKLFENASGAKLNLSKTLVLPLGSDPPPQWLLDSSCQLAGPSDRFRYLGILAGTDVLEREVLNDIKIKYERRLKHWSPRLLTWPERLILAQGILRTLPNYPLMAIGLSQNGITMLERITAEFLWETTREGKKRRPLIAWKAFARRRKDGGLGWPDMQQMAQAFLLKIVSKILQGSNEDWVRLAVAIIKARIMETAHPNKVKQWDHTAILLGLKALRIPSSNILDRMLKCWFKMKRRLTWQPDRGPYPENATPRLVLSIIQSTDTADLHEIKELQTLLRKLKLKQLSELTKAPDQVYMLHELATAKGISISDSLVIAMNKMQTLFPANEAAPITWAEAMGWKWAEGPTTAGPPWKLTSTQWRQLLYNCKDENAKINDKWEAQDSNQTWKSRWSQLWSGAATSRAKTRFWRFLRAGYLSNAKAKTWNRGKRLCNRCQIEPETLTHAIWDCPRILERKRWISWLFLQPHQRTTSLVTGEPIMTVIDKALLENQANQTLMLILLATWRTSWSERNEQQFNQRTRYKPINHIIAEVEEELKALKNSRRKMDTQEDRINTAMDTVEHWKTESTRWLEWHTDKRPMSTPETHTTMRTDQNSIAAAMLSPNTETGT</sequence>
<accession>A0ABD3I3D7</accession>
<proteinExistence type="predicted"/>
<evidence type="ECO:0000256" key="2">
    <source>
        <dbReference type="SAM" id="MobiDB-lite"/>
    </source>
</evidence>
<dbReference type="PANTHER" id="PTHR31635">
    <property type="entry name" value="REVERSE TRANSCRIPTASE DOMAIN-CONTAINING PROTEIN-RELATED"/>
    <property type="match status" value="1"/>
</dbReference>
<evidence type="ECO:0000256" key="1">
    <source>
        <dbReference type="SAM" id="Coils"/>
    </source>
</evidence>
<dbReference type="EMBL" id="JBJQOH010000002">
    <property type="protein sequence ID" value="KAL3696875.1"/>
    <property type="molecule type" value="Genomic_DNA"/>
</dbReference>
<dbReference type="SUPFAM" id="SSF56219">
    <property type="entry name" value="DNase I-like"/>
    <property type="match status" value="1"/>
</dbReference>
<dbReference type="InterPro" id="IPR043502">
    <property type="entry name" value="DNA/RNA_pol_sf"/>
</dbReference>
<gene>
    <name evidence="4" type="ORF">R1sor_010951</name>
</gene>
<dbReference type="PROSITE" id="PS50878">
    <property type="entry name" value="RT_POL"/>
    <property type="match status" value="1"/>
</dbReference>
<feature type="compositionally biased region" description="Basic and acidic residues" evidence="2">
    <location>
        <begin position="48"/>
        <end position="63"/>
    </location>
</feature>
<dbReference type="PANTHER" id="PTHR31635:SF196">
    <property type="entry name" value="REVERSE TRANSCRIPTASE DOMAIN-CONTAINING PROTEIN-RELATED"/>
    <property type="match status" value="1"/>
</dbReference>
<dbReference type="InterPro" id="IPR000477">
    <property type="entry name" value="RT_dom"/>
</dbReference>
<name>A0ABD3I3D7_9MARC</name>
<dbReference type="Pfam" id="PF03372">
    <property type="entry name" value="Exo_endo_phos"/>
    <property type="match status" value="1"/>
</dbReference>
<feature type="region of interest" description="Disordered" evidence="2">
    <location>
        <begin position="196"/>
        <end position="270"/>
    </location>
</feature>
<keyword evidence="1" id="KW-0175">Coiled coil</keyword>
<feature type="region of interest" description="Disordered" evidence="2">
    <location>
        <begin position="1"/>
        <end position="66"/>
    </location>
</feature>
<feature type="coiled-coil region" evidence="1">
    <location>
        <begin position="1514"/>
        <end position="1544"/>
    </location>
</feature>
<dbReference type="SUPFAM" id="SSF56672">
    <property type="entry name" value="DNA/RNA polymerases"/>
    <property type="match status" value="1"/>
</dbReference>
<dbReference type="Proteomes" id="UP001633002">
    <property type="component" value="Unassembled WGS sequence"/>
</dbReference>
<evidence type="ECO:0000313" key="5">
    <source>
        <dbReference type="Proteomes" id="UP001633002"/>
    </source>
</evidence>
<dbReference type="Pfam" id="PF00078">
    <property type="entry name" value="RVT_1"/>
    <property type="match status" value="1"/>
</dbReference>
<dbReference type="CDD" id="cd01650">
    <property type="entry name" value="RT_nLTR_like"/>
    <property type="match status" value="1"/>
</dbReference>
<feature type="compositionally biased region" description="Polar residues" evidence="2">
    <location>
        <begin position="250"/>
        <end position="259"/>
    </location>
</feature>
<reference evidence="4 5" key="1">
    <citation type="submission" date="2024-09" db="EMBL/GenBank/DDBJ databases">
        <title>Chromosome-scale assembly of Riccia sorocarpa.</title>
        <authorList>
            <person name="Paukszto L."/>
        </authorList>
    </citation>
    <scope>NUCLEOTIDE SEQUENCE [LARGE SCALE GENOMIC DNA]</scope>
    <source>
        <strain evidence="4">LP-2024</strain>
        <tissue evidence="4">Aerial parts of the thallus</tissue>
    </source>
</reference>
<keyword evidence="5" id="KW-1185">Reference proteome</keyword>
<dbReference type="InterPro" id="IPR005135">
    <property type="entry name" value="Endo/exonuclease/phosphatase"/>
</dbReference>
<protein>
    <recommendedName>
        <fullName evidence="3">Reverse transcriptase domain-containing protein</fullName>
    </recommendedName>
</protein>
<feature type="domain" description="Reverse transcriptase" evidence="3">
    <location>
        <begin position="761"/>
        <end position="1038"/>
    </location>
</feature>
<evidence type="ECO:0000313" key="4">
    <source>
        <dbReference type="EMBL" id="KAL3696875.1"/>
    </source>
</evidence>
<organism evidence="4 5">
    <name type="scientific">Riccia sorocarpa</name>
    <dbReference type="NCBI Taxonomy" id="122646"/>
    <lineage>
        <taxon>Eukaryota</taxon>
        <taxon>Viridiplantae</taxon>
        <taxon>Streptophyta</taxon>
        <taxon>Embryophyta</taxon>
        <taxon>Marchantiophyta</taxon>
        <taxon>Marchantiopsida</taxon>
        <taxon>Marchantiidae</taxon>
        <taxon>Marchantiales</taxon>
        <taxon>Ricciaceae</taxon>
        <taxon>Riccia</taxon>
    </lineage>
</organism>
<comment type="caution">
    <text evidence="4">The sequence shown here is derived from an EMBL/GenBank/DDBJ whole genome shotgun (WGS) entry which is preliminary data.</text>
</comment>
<dbReference type="Gene3D" id="3.60.10.10">
    <property type="entry name" value="Endonuclease/exonuclease/phosphatase"/>
    <property type="match status" value="1"/>
</dbReference>